<gene>
    <name evidence="1" type="ORF">CFOL_v3_32808</name>
</gene>
<name>A0A1Q3DAQ3_CEPFO</name>
<comment type="caution">
    <text evidence="1">The sequence shown here is derived from an EMBL/GenBank/DDBJ whole genome shotgun (WGS) entry which is preliminary data.</text>
</comment>
<dbReference type="OrthoDB" id="1750914at2759"/>
<evidence type="ECO:0000313" key="2">
    <source>
        <dbReference type="Proteomes" id="UP000187406"/>
    </source>
</evidence>
<evidence type="ECO:0000313" key="1">
    <source>
        <dbReference type="EMBL" id="GAV89393.1"/>
    </source>
</evidence>
<proteinExistence type="predicted"/>
<dbReference type="Proteomes" id="UP000187406">
    <property type="component" value="Unassembled WGS sequence"/>
</dbReference>
<feature type="non-terminal residue" evidence="1">
    <location>
        <position position="1"/>
    </location>
</feature>
<protein>
    <submittedName>
        <fullName evidence="1">Uncharacterized protein</fullName>
    </submittedName>
</protein>
<sequence>FNVVDVFFNVVDVFLK</sequence>
<organism evidence="1 2">
    <name type="scientific">Cephalotus follicularis</name>
    <name type="common">Albany pitcher plant</name>
    <dbReference type="NCBI Taxonomy" id="3775"/>
    <lineage>
        <taxon>Eukaryota</taxon>
        <taxon>Viridiplantae</taxon>
        <taxon>Streptophyta</taxon>
        <taxon>Embryophyta</taxon>
        <taxon>Tracheophyta</taxon>
        <taxon>Spermatophyta</taxon>
        <taxon>Magnoliopsida</taxon>
        <taxon>eudicotyledons</taxon>
        <taxon>Gunneridae</taxon>
        <taxon>Pentapetalae</taxon>
        <taxon>rosids</taxon>
        <taxon>fabids</taxon>
        <taxon>Oxalidales</taxon>
        <taxon>Cephalotaceae</taxon>
        <taxon>Cephalotus</taxon>
    </lineage>
</organism>
<dbReference type="AlphaFoldDB" id="A0A1Q3DAQ3"/>
<reference evidence="2" key="1">
    <citation type="submission" date="2016-04" db="EMBL/GenBank/DDBJ databases">
        <title>Cephalotus genome sequencing.</title>
        <authorList>
            <person name="Fukushima K."/>
            <person name="Hasebe M."/>
            <person name="Fang X."/>
        </authorList>
    </citation>
    <scope>NUCLEOTIDE SEQUENCE [LARGE SCALE GENOMIC DNA]</scope>
    <source>
        <strain evidence="2">cv. St1</strain>
    </source>
</reference>
<dbReference type="EMBL" id="BDDD01005467">
    <property type="protein sequence ID" value="GAV89393.1"/>
    <property type="molecule type" value="Genomic_DNA"/>
</dbReference>
<keyword evidence="2" id="KW-1185">Reference proteome</keyword>
<accession>A0A1Q3DAQ3</accession>